<accession>A0A3B0TX22</accession>
<organism evidence="1">
    <name type="scientific">hydrothermal vent metagenome</name>
    <dbReference type="NCBI Taxonomy" id="652676"/>
    <lineage>
        <taxon>unclassified sequences</taxon>
        <taxon>metagenomes</taxon>
        <taxon>ecological metagenomes</taxon>
    </lineage>
</organism>
<dbReference type="EMBL" id="UOEQ01000157">
    <property type="protein sequence ID" value="VAW17987.1"/>
    <property type="molecule type" value="Genomic_DNA"/>
</dbReference>
<gene>
    <name evidence="1" type="ORF">MNBD_ALPHA11-1159</name>
</gene>
<name>A0A3B0TX22_9ZZZZ</name>
<evidence type="ECO:0000313" key="1">
    <source>
        <dbReference type="EMBL" id="VAW17987.1"/>
    </source>
</evidence>
<dbReference type="AlphaFoldDB" id="A0A3B0TX22"/>
<protein>
    <submittedName>
        <fullName evidence="1">Uncharacterized protein</fullName>
    </submittedName>
</protein>
<sequence>MNWSENIKSTCSLEKENQGNCGLFAPFVALVANPVAP</sequence>
<reference evidence="1" key="1">
    <citation type="submission" date="2018-06" db="EMBL/GenBank/DDBJ databases">
        <authorList>
            <person name="Zhirakovskaya E."/>
        </authorList>
    </citation>
    <scope>NUCLEOTIDE SEQUENCE</scope>
</reference>
<proteinExistence type="predicted"/>